<dbReference type="CDD" id="cd02440">
    <property type="entry name" value="AdoMet_MTases"/>
    <property type="match status" value="1"/>
</dbReference>
<proteinExistence type="predicted"/>
<accession>A0A812KXF0</accession>
<dbReference type="PANTHER" id="PTHR47936:SF1">
    <property type="entry name" value="PENTATRICOPEPTIDE REPEAT-CONTAINING PROTEIN GUN1, CHLOROPLASTIC"/>
    <property type="match status" value="1"/>
</dbReference>
<dbReference type="OrthoDB" id="6507044at2759"/>
<dbReference type="InterPro" id="IPR029063">
    <property type="entry name" value="SAM-dependent_MTases_sf"/>
</dbReference>
<feature type="repeat" description="PPR" evidence="2">
    <location>
        <begin position="81"/>
        <end position="115"/>
    </location>
</feature>
<dbReference type="Gene3D" id="3.40.50.150">
    <property type="entry name" value="Vaccinia Virus protein VP39"/>
    <property type="match status" value="1"/>
</dbReference>
<dbReference type="Proteomes" id="UP000604046">
    <property type="component" value="Unassembled WGS sequence"/>
</dbReference>
<evidence type="ECO:0008006" key="6">
    <source>
        <dbReference type="Google" id="ProtNLM"/>
    </source>
</evidence>
<name>A0A812KXF0_9DINO</name>
<organism evidence="4 5">
    <name type="scientific">Symbiodinium natans</name>
    <dbReference type="NCBI Taxonomy" id="878477"/>
    <lineage>
        <taxon>Eukaryota</taxon>
        <taxon>Sar</taxon>
        <taxon>Alveolata</taxon>
        <taxon>Dinophyceae</taxon>
        <taxon>Suessiales</taxon>
        <taxon>Symbiodiniaceae</taxon>
        <taxon>Symbiodinium</taxon>
    </lineage>
</organism>
<dbReference type="EMBL" id="CAJNDS010000797">
    <property type="protein sequence ID" value="CAE7234731.1"/>
    <property type="molecule type" value="Genomic_DNA"/>
</dbReference>
<dbReference type="InterPro" id="IPR002885">
    <property type="entry name" value="PPR_rpt"/>
</dbReference>
<feature type="repeat" description="PPR" evidence="2">
    <location>
        <begin position="320"/>
        <end position="354"/>
    </location>
</feature>
<dbReference type="InterPro" id="IPR011990">
    <property type="entry name" value="TPR-like_helical_dom_sf"/>
</dbReference>
<evidence type="ECO:0000256" key="3">
    <source>
        <dbReference type="SAM" id="MobiDB-lite"/>
    </source>
</evidence>
<gene>
    <name evidence="4" type="ORF">SNAT2548_LOCUS9938</name>
</gene>
<evidence type="ECO:0000313" key="5">
    <source>
        <dbReference type="Proteomes" id="UP000604046"/>
    </source>
</evidence>
<dbReference type="Pfam" id="PF13812">
    <property type="entry name" value="PPR_3"/>
    <property type="match status" value="2"/>
</dbReference>
<keyword evidence="5" id="KW-1185">Reference proteome</keyword>
<sequence>MAGMFPRISRESKARAAVGRAEAEVGIPSRQMVQQYFSRAWLTSFSPTECSAVITACGNKKLWPKALGALACMQSAILVPDVVICTAALVACARSEEAERALSLFEKIPELQVQPSEVTYGAAIQACSRCSRWQRALHLQTFPDARNSFGASSAVGACGNAGHWNIALELAESRSATTDFVYNAVISACANNSQWGRALSLLANMASQLILPDIVSYSGAMTACEKASAWSVAVALYASMMSNMTSRTFVKFVSLVSLVTSVREEKAGAWQYAMLVFDTIQQLAMVPDTISLNAVLSAMEKSQRWTQAIRLLSQSQIRADVISYNAVLSASGGAGRWTQALCTLNEMQVVQLAPDLITHSAGISACAKAKMWQSSLLVLERLRAARLFTASKYIATDQRLAPQCFRCDLRLCRDSQCTKEIAYNAAVSSCEDTWQWRESLELLAAPLSALLHGGFRAGPVLSLLYSGWWPHNLAPGNGSRQLGAKYSESECGGQFLLQGDPGPLLVAWAAGAATALLLTRLIPQAGGLPVGPDAELCTPCQGHEAEDENPTHNVSEPRSRRASKVSAATTDARATAATDLQGSPVRKPDRTQAKRELVCAEALAWIRGVGTFPSESIILTSLPDISEVVEFAPRFEDWEAFFMDAVHSILEALPQGGVAVFYQTDVRLAGIGQISKSYLVLHAASRVPGVRLKWHKIAHFGTVDQPTWNAIQFTHLLCFARTGLPRVGVGAETDLVADLGSTLPDILERGSKPRLRKGACCMGVHATASVLKWALRRLPGIRTVIDPFCGAGTVLAIANEYGLDAVGVDISPKRIKQAKQLDGAALLASGAQARESRA</sequence>
<feature type="repeat" description="PPR" evidence="2">
    <location>
        <begin position="178"/>
        <end position="212"/>
    </location>
</feature>
<dbReference type="Gene3D" id="1.25.40.10">
    <property type="entry name" value="Tetratricopeptide repeat domain"/>
    <property type="match status" value="3"/>
</dbReference>
<dbReference type="PROSITE" id="PS51375">
    <property type="entry name" value="PPR"/>
    <property type="match status" value="3"/>
</dbReference>
<dbReference type="AlphaFoldDB" id="A0A812KXF0"/>
<dbReference type="Pfam" id="PF01535">
    <property type="entry name" value="PPR"/>
    <property type="match status" value="1"/>
</dbReference>
<evidence type="ECO:0000256" key="2">
    <source>
        <dbReference type="PROSITE-ProRule" id="PRU00708"/>
    </source>
</evidence>
<dbReference type="SUPFAM" id="SSF53335">
    <property type="entry name" value="S-adenosyl-L-methionine-dependent methyltransferases"/>
    <property type="match status" value="1"/>
</dbReference>
<keyword evidence="1" id="KW-0677">Repeat</keyword>
<evidence type="ECO:0000256" key="1">
    <source>
        <dbReference type="ARBA" id="ARBA00022737"/>
    </source>
</evidence>
<comment type="caution">
    <text evidence="4">The sequence shown here is derived from an EMBL/GenBank/DDBJ whole genome shotgun (WGS) entry which is preliminary data.</text>
</comment>
<evidence type="ECO:0000313" key="4">
    <source>
        <dbReference type="EMBL" id="CAE7234731.1"/>
    </source>
</evidence>
<dbReference type="PANTHER" id="PTHR47936">
    <property type="entry name" value="PPR_LONG DOMAIN-CONTAINING PROTEIN"/>
    <property type="match status" value="1"/>
</dbReference>
<protein>
    <recommendedName>
        <fullName evidence="6">Pentatricopeptide repeat-containing protein, chloroplastic</fullName>
    </recommendedName>
</protein>
<feature type="region of interest" description="Disordered" evidence="3">
    <location>
        <begin position="539"/>
        <end position="589"/>
    </location>
</feature>
<reference evidence="4" key="1">
    <citation type="submission" date="2021-02" db="EMBL/GenBank/DDBJ databases">
        <authorList>
            <person name="Dougan E. K."/>
            <person name="Rhodes N."/>
            <person name="Thang M."/>
            <person name="Chan C."/>
        </authorList>
    </citation>
    <scope>NUCLEOTIDE SEQUENCE</scope>
</reference>
<feature type="compositionally biased region" description="Low complexity" evidence="3">
    <location>
        <begin position="567"/>
        <end position="579"/>
    </location>
</feature>
<dbReference type="NCBIfam" id="TIGR00756">
    <property type="entry name" value="PPR"/>
    <property type="match status" value="1"/>
</dbReference>